<dbReference type="Proteomes" id="UP000606730">
    <property type="component" value="Unassembled WGS sequence"/>
</dbReference>
<sequence length="94" mass="10075">MKKVLIPIALTILTACDAPSPGMSGAITREVTVEGSTFTVHRLGDRAEAIRTNFEFRDGVMARGHRAIELATGCQIVRGSFTGDPALMKAKLKC</sequence>
<proteinExistence type="predicted"/>
<gene>
    <name evidence="1" type="ORF">GCM10011517_16760</name>
</gene>
<organism evidence="1 2">
    <name type="scientific">Actibacterium pelagium</name>
    <dbReference type="NCBI Taxonomy" id="2029103"/>
    <lineage>
        <taxon>Bacteria</taxon>
        <taxon>Pseudomonadati</taxon>
        <taxon>Pseudomonadota</taxon>
        <taxon>Alphaproteobacteria</taxon>
        <taxon>Rhodobacterales</taxon>
        <taxon>Roseobacteraceae</taxon>
        <taxon>Actibacterium</taxon>
    </lineage>
</organism>
<dbReference type="AlphaFoldDB" id="A0A917AFZ5"/>
<comment type="caution">
    <text evidence="1">The sequence shown here is derived from an EMBL/GenBank/DDBJ whole genome shotgun (WGS) entry which is preliminary data.</text>
</comment>
<evidence type="ECO:0000313" key="1">
    <source>
        <dbReference type="EMBL" id="GGE49601.1"/>
    </source>
</evidence>
<dbReference type="PROSITE" id="PS51257">
    <property type="entry name" value="PROKAR_LIPOPROTEIN"/>
    <property type="match status" value="1"/>
</dbReference>
<accession>A0A917AFZ5</accession>
<protein>
    <recommendedName>
        <fullName evidence="3">Lipoprotein</fullName>
    </recommendedName>
</protein>
<evidence type="ECO:0000313" key="2">
    <source>
        <dbReference type="Proteomes" id="UP000606730"/>
    </source>
</evidence>
<dbReference type="RefSeq" id="WP_095595122.1">
    <property type="nucleotide sequence ID" value="NZ_BMKN01000002.1"/>
</dbReference>
<dbReference type="EMBL" id="BMKN01000002">
    <property type="protein sequence ID" value="GGE49601.1"/>
    <property type="molecule type" value="Genomic_DNA"/>
</dbReference>
<dbReference type="OrthoDB" id="7864349at2"/>
<reference evidence="1" key="2">
    <citation type="submission" date="2020-09" db="EMBL/GenBank/DDBJ databases">
        <authorList>
            <person name="Sun Q."/>
            <person name="Zhou Y."/>
        </authorList>
    </citation>
    <scope>NUCLEOTIDE SEQUENCE</scope>
    <source>
        <strain evidence="1">CGMCC 1.16012</strain>
    </source>
</reference>
<reference evidence="1" key="1">
    <citation type="journal article" date="2014" name="Int. J. Syst. Evol. Microbiol.">
        <title>Complete genome sequence of Corynebacterium casei LMG S-19264T (=DSM 44701T), isolated from a smear-ripened cheese.</title>
        <authorList>
            <consortium name="US DOE Joint Genome Institute (JGI-PGF)"/>
            <person name="Walter F."/>
            <person name="Albersmeier A."/>
            <person name="Kalinowski J."/>
            <person name="Ruckert C."/>
        </authorList>
    </citation>
    <scope>NUCLEOTIDE SEQUENCE</scope>
    <source>
        <strain evidence="1">CGMCC 1.16012</strain>
    </source>
</reference>
<keyword evidence="2" id="KW-1185">Reference proteome</keyword>
<evidence type="ECO:0008006" key="3">
    <source>
        <dbReference type="Google" id="ProtNLM"/>
    </source>
</evidence>
<name>A0A917AFZ5_9RHOB</name>